<keyword evidence="9" id="KW-0862">Zinc</keyword>
<accession>A0A8B7Z1T6</accession>
<feature type="region of interest" description="Disordered" evidence="13">
    <location>
        <begin position="1"/>
        <end position="37"/>
    </location>
</feature>
<organism evidence="16 20">
    <name type="scientific">Acanthaster planci</name>
    <name type="common">Crown-of-thorns starfish</name>
    <dbReference type="NCBI Taxonomy" id="133434"/>
    <lineage>
        <taxon>Eukaryota</taxon>
        <taxon>Metazoa</taxon>
        <taxon>Echinodermata</taxon>
        <taxon>Eleutherozoa</taxon>
        <taxon>Asterozoa</taxon>
        <taxon>Asteroidea</taxon>
        <taxon>Valvatacea</taxon>
        <taxon>Valvatida</taxon>
        <taxon>Acanthasteridae</taxon>
        <taxon>Acanthaster</taxon>
    </lineage>
</organism>
<evidence type="ECO:0000256" key="13">
    <source>
        <dbReference type="SAM" id="MobiDB-lite"/>
    </source>
</evidence>
<reference evidence="17 18" key="1">
    <citation type="submission" date="2025-04" db="UniProtKB">
        <authorList>
            <consortium name="RefSeq"/>
        </authorList>
    </citation>
    <scope>IDENTIFICATION</scope>
</reference>
<dbReference type="Pfam" id="PF00641">
    <property type="entry name" value="Zn_ribbon_RanBP"/>
    <property type="match status" value="3"/>
</dbReference>
<dbReference type="Gene3D" id="4.10.1060.10">
    <property type="entry name" value="Zinc finger, RanBP2-type"/>
    <property type="match status" value="1"/>
</dbReference>
<dbReference type="GO" id="GO:0004198">
    <property type="term" value="F:calcium-dependent cysteine-type endopeptidase activity"/>
    <property type="evidence" value="ECO:0007669"/>
    <property type="project" value="InterPro"/>
</dbReference>
<dbReference type="PANTHER" id="PTHR10183:SF382">
    <property type="entry name" value="CALPAIN-15"/>
    <property type="match status" value="1"/>
</dbReference>
<evidence type="ECO:0000256" key="5">
    <source>
        <dbReference type="ARBA" id="ARBA00022737"/>
    </source>
</evidence>
<evidence type="ECO:0000256" key="1">
    <source>
        <dbReference type="ARBA" id="ARBA00007623"/>
    </source>
</evidence>
<dbReference type="CDD" id="cd00044">
    <property type="entry name" value="CysPc"/>
    <property type="match status" value="1"/>
</dbReference>
<feature type="active site" evidence="10 11">
    <location>
        <position position="798"/>
    </location>
</feature>
<dbReference type="OMA" id="ADDWPNW"/>
<dbReference type="RefSeq" id="XP_022099571.1">
    <property type="nucleotide sequence ID" value="XM_022243879.1"/>
</dbReference>
<dbReference type="InterPro" id="IPR000169">
    <property type="entry name" value="Pept_cys_AS"/>
</dbReference>
<dbReference type="Proteomes" id="UP000694845">
    <property type="component" value="Unplaced"/>
</dbReference>
<evidence type="ECO:0000256" key="3">
    <source>
        <dbReference type="ARBA" id="ARBA00022670"/>
    </source>
</evidence>
<evidence type="ECO:0000259" key="15">
    <source>
        <dbReference type="PROSITE" id="PS50203"/>
    </source>
</evidence>
<keyword evidence="2" id="KW-0597">Phosphoprotein</keyword>
<dbReference type="InterPro" id="IPR036443">
    <property type="entry name" value="Znf_RanBP2_sf"/>
</dbReference>
<comment type="similarity">
    <text evidence="1">Belongs to the peptidase C2 family.</text>
</comment>
<feature type="domain" description="RanBP2-type" evidence="14">
    <location>
        <begin position="198"/>
        <end position="222"/>
    </location>
</feature>
<evidence type="ECO:0000313" key="16">
    <source>
        <dbReference type="Proteomes" id="UP000694845"/>
    </source>
</evidence>
<evidence type="ECO:0000256" key="2">
    <source>
        <dbReference type="ARBA" id="ARBA00022553"/>
    </source>
</evidence>
<dbReference type="RefSeq" id="XP_022099567.1">
    <property type="nucleotide sequence ID" value="XM_022243875.1"/>
</dbReference>
<keyword evidence="8 11" id="KW-0788">Thiol protease</keyword>
<dbReference type="PROSITE" id="PS00139">
    <property type="entry name" value="THIOL_PROTEASE_CYS"/>
    <property type="match status" value="1"/>
</dbReference>
<feature type="region of interest" description="Disordered" evidence="13">
    <location>
        <begin position="241"/>
        <end position="293"/>
    </location>
</feature>
<dbReference type="RefSeq" id="XP_022099570.1">
    <property type="nucleotide sequence ID" value="XM_022243878.1"/>
</dbReference>
<feature type="domain" description="RanBP2-type" evidence="14">
    <location>
        <begin position="388"/>
        <end position="417"/>
    </location>
</feature>
<feature type="active site" evidence="10 11">
    <location>
        <position position="778"/>
    </location>
</feature>
<dbReference type="GO" id="GO:0008270">
    <property type="term" value="F:zinc ion binding"/>
    <property type="evidence" value="ECO:0007669"/>
    <property type="project" value="UniProtKB-KW"/>
</dbReference>
<evidence type="ECO:0000256" key="4">
    <source>
        <dbReference type="ARBA" id="ARBA00022723"/>
    </source>
</evidence>
<feature type="domain" description="RanBP2-type" evidence="14">
    <location>
        <begin position="468"/>
        <end position="497"/>
    </location>
</feature>
<keyword evidence="5" id="KW-0677">Repeat</keyword>
<dbReference type="PROSITE" id="PS50203">
    <property type="entry name" value="CALPAIN_CAT"/>
    <property type="match status" value="1"/>
</dbReference>
<dbReference type="InterPro" id="IPR001876">
    <property type="entry name" value="Znf_RanBP2"/>
</dbReference>
<evidence type="ECO:0000313" key="17">
    <source>
        <dbReference type="RefSeq" id="XP_022099566.1"/>
    </source>
</evidence>
<dbReference type="Gene3D" id="3.90.70.10">
    <property type="entry name" value="Cysteine proteinases"/>
    <property type="match status" value="1"/>
</dbReference>
<evidence type="ECO:0000256" key="11">
    <source>
        <dbReference type="PROSITE-ProRule" id="PRU00239"/>
    </source>
</evidence>
<dbReference type="AlphaFoldDB" id="A0A8B7Z1T6"/>
<keyword evidence="4" id="KW-0479">Metal-binding</keyword>
<feature type="compositionally biased region" description="Polar residues" evidence="13">
    <location>
        <begin position="97"/>
        <end position="115"/>
    </location>
</feature>
<dbReference type="PANTHER" id="PTHR10183">
    <property type="entry name" value="CALPAIN"/>
    <property type="match status" value="1"/>
</dbReference>
<evidence type="ECO:0000313" key="21">
    <source>
        <dbReference type="RefSeq" id="XP_022099570.1"/>
    </source>
</evidence>
<dbReference type="RefSeq" id="XP_022099569.1">
    <property type="nucleotide sequence ID" value="XM_022243877.1"/>
</dbReference>
<feature type="domain" description="RanBP2-type" evidence="14">
    <location>
        <begin position="431"/>
        <end position="460"/>
    </location>
</feature>
<evidence type="ECO:0000256" key="8">
    <source>
        <dbReference type="ARBA" id="ARBA00022807"/>
    </source>
</evidence>
<evidence type="ECO:0000313" key="20">
    <source>
        <dbReference type="RefSeq" id="XP_022099569.1"/>
    </source>
</evidence>
<evidence type="ECO:0000313" key="18">
    <source>
        <dbReference type="RefSeq" id="XP_022099567.1"/>
    </source>
</evidence>
<dbReference type="InterPro" id="IPR038765">
    <property type="entry name" value="Papain-like_cys_pep_sf"/>
</dbReference>
<feature type="compositionally biased region" description="Polar residues" evidence="13">
    <location>
        <begin position="328"/>
        <end position="375"/>
    </location>
</feature>
<feature type="region of interest" description="Disordered" evidence="13">
    <location>
        <begin position="97"/>
        <end position="142"/>
    </location>
</feature>
<feature type="compositionally biased region" description="Acidic residues" evidence="13">
    <location>
        <begin position="284"/>
        <end position="293"/>
    </location>
</feature>
<gene>
    <name evidence="17 18 19 20 21 22" type="primary">LOC110984074</name>
</gene>
<dbReference type="Pfam" id="PF00648">
    <property type="entry name" value="Peptidase_C2"/>
    <property type="match status" value="1"/>
</dbReference>
<dbReference type="GeneID" id="110984074"/>
<dbReference type="CTD" id="6650"/>
<evidence type="ECO:0000256" key="9">
    <source>
        <dbReference type="ARBA" id="ARBA00022833"/>
    </source>
</evidence>
<feature type="compositionally biased region" description="Basic and acidic residues" evidence="13">
    <location>
        <begin position="265"/>
        <end position="283"/>
    </location>
</feature>
<keyword evidence="16" id="KW-1185">Reference proteome</keyword>
<dbReference type="PRINTS" id="PR00704">
    <property type="entry name" value="CALPAIN"/>
</dbReference>
<dbReference type="PROSITE" id="PS50199">
    <property type="entry name" value="ZF_RANBP2_2"/>
    <property type="match status" value="5"/>
</dbReference>
<feature type="compositionally biased region" description="Low complexity" evidence="13">
    <location>
        <begin position="20"/>
        <end position="33"/>
    </location>
</feature>
<feature type="compositionally biased region" description="Polar residues" evidence="13">
    <location>
        <begin position="254"/>
        <end position="264"/>
    </location>
</feature>
<feature type="active site" evidence="10 11">
    <location>
        <position position="614"/>
    </location>
</feature>
<dbReference type="KEGG" id="aplc:110984074"/>
<evidence type="ECO:0000256" key="6">
    <source>
        <dbReference type="ARBA" id="ARBA00022771"/>
    </source>
</evidence>
<evidence type="ECO:0000256" key="7">
    <source>
        <dbReference type="ARBA" id="ARBA00022801"/>
    </source>
</evidence>
<protein>
    <submittedName>
        <fullName evidence="17 18">Calpain-15-like isoform X1</fullName>
    </submittedName>
</protein>
<dbReference type="SUPFAM" id="SSF54001">
    <property type="entry name" value="Cysteine proteinases"/>
    <property type="match status" value="1"/>
</dbReference>
<keyword evidence="6 12" id="KW-0863">Zinc-finger</keyword>
<feature type="domain" description="Calpain catalytic" evidence="15">
    <location>
        <begin position="546"/>
        <end position="854"/>
    </location>
</feature>
<feature type="region of interest" description="Disordered" evidence="13">
    <location>
        <begin position="328"/>
        <end position="381"/>
    </location>
</feature>
<dbReference type="SUPFAM" id="SSF90209">
    <property type="entry name" value="Ran binding protein zinc finger-like"/>
    <property type="match status" value="5"/>
</dbReference>
<dbReference type="InterPro" id="IPR022684">
    <property type="entry name" value="Calpain_cysteine_protease"/>
</dbReference>
<dbReference type="RefSeq" id="XP_022099566.1">
    <property type="nucleotide sequence ID" value="XM_022243874.1"/>
</dbReference>
<name>A0A8B7Z1T6_ACAPL</name>
<feature type="domain" description="RanBP2-type" evidence="14">
    <location>
        <begin position="54"/>
        <end position="85"/>
    </location>
</feature>
<keyword evidence="3 11" id="KW-0645">Protease</keyword>
<evidence type="ECO:0000256" key="12">
    <source>
        <dbReference type="PROSITE-ProRule" id="PRU00322"/>
    </source>
</evidence>
<dbReference type="RefSeq" id="XP_022099568.1">
    <property type="nucleotide sequence ID" value="XM_022243876.1"/>
</dbReference>
<keyword evidence="7 11" id="KW-0378">Hydrolase</keyword>
<dbReference type="GO" id="GO:0006508">
    <property type="term" value="P:proteolysis"/>
    <property type="evidence" value="ECO:0007669"/>
    <property type="project" value="UniProtKB-KW"/>
</dbReference>
<feature type="region of interest" description="Disordered" evidence="13">
    <location>
        <begin position="503"/>
        <end position="528"/>
    </location>
</feature>
<dbReference type="Gene3D" id="2.30.30.380">
    <property type="entry name" value="Zn-finger domain of Sec23/24"/>
    <property type="match status" value="4"/>
</dbReference>
<dbReference type="OrthoDB" id="424753at2759"/>
<sequence length="1135" mass="125720">MKMASTDKPSQVLPDEVIIESDSTSSPGSSPDIIEMDSPLLIPPHAVAEPLQAKSEALPWQCKRCTLLNPPEAPICAVCEARRFTPSPTVEAMEVNGTSMQQESPKMGHKTSQGASYPKAAESGTDTEAQDSPKPPGVINRNSFIDSAKQSVGQFISSLMSGIKPSSPEPSASDAAAAKQSGISSSEHLLETGKETRKRGGWSCQRCTFLNPTEASSCQMCEFTPVGKQGVRSKGIRADSNYFQFPQGSPMHGSETSRNPQSQEIRCKGSDETDSQEDRKEETDSSEPMDDGVLDLTVKAERLRPDQATCKKCGCNVKASSTLCEKCSSASQEGPSQTPGDQVAGTNEPTRQITDRVTGQSLEQSQITDSSQPSSMLPKERSQRVALRRKRWTCPKCTLVNDDVSVKCKACGEPKEMPTRAEQTLSQFIPRENEWACPQCTFANPQILKSCSICGTWRVTSETRASEQAEHWLCPQCTLENSLQLDHCSVCGIERTEVEKGQLEASGGRLKRQKSVLSDSRRKEDEENAREQFQRISLFCKHNSMQFVDDSFPPAPRSLSFKPDSPGVHTKVSQWFRPEQIAFSSSEGMPSSVKWEVFRTPLPSDISQGVLGNCWFLSSLAVIVERPELLEHIMISKNVNNEGAYQVRLCRDGSWETVLIDDLFPCDERGRLVFSKAKRKQLWVPLIEKALAKMSGCYEALIAGRCLEGLATLTGSPCESLQLNASSATRGEIIDKDLVWAKLLSSKEAGFLMGASCGGGNMKVDTELYEKVGLRPRHSYSVLDVQDICGNRLIRLRNPWGRYSWRGDWSDESPKWTQDLREALMAHGAGEGVFWMSLKDMMRFFDCVDICKLHSNWAEVRIQGVLPNFAGGPMKVTMLTVDKPTEIDFTLHQTWRRLEKSARNPLDLTIVVLRACGMTTSGMSKVMTYCKRQLRAFVGCSAFLEPGLYVVVCMAFNHWNTGVDMSGMRSPTRTTPHPPYALALHSSNPVSICQIKPTEHAIADALIMLAVQKGKRHEGREGVTCYNLDHGWSGFIIVVENRHSDYSLHMKCDCNGSFNVVSTRGSLISVDCIPPLHRQVLTVLTQVVESSYTICHLTTHRLSLKRDLQDWGPRRACHVPEITPDIMGLHQPRPI</sequence>
<dbReference type="PROSITE" id="PS01358">
    <property type="entry name" value="ZF_RANBP2_1"/>
    <property type="match status" value="5"/>
</dbReference>
<dbReference type="SMART" id="SM00547">
    <property type="entry name" value="ZnF_RBZ"/>
    <property type="match status" value="6"/>
</dbReference>
<dbReference type="FunFam" id="3.90.70.10:FF:000010">
    <property type="entry name" value="Calpain 15"/>
    <property type="match status" value="1"/>
</dbReference>
<evidence type="ECO:0000313" key="22">
    <source>
        <dbReference type="RefSeq" id="XP_022099571.1"/>
    </source>
</evidence>
<feature type="compositionally biased region" description="Low complexity" evidence="13">
    <location>
        <begin position="165"/>
        <end position="181"/>
    </location>
</feature>
<evidence type="ECO:0000256" key="10">
    <source>
        <dbReference type="PIRSR" id="PIRSR622684-1"/>
    </source>
</evidence>
<dbReference type="SMART" id="SM00230">
    <property type="entry name" value="CysPc"/>
    <property type="match status" value="1"/>
</dbReference>
<evidence type="ECO:0000259" key="14">
    <source>
        <dbReference type="PROSITE" id="PS50199"/>
    </source>
</evidence>
<proteinExistence type="inferred from homology"/>
<feature type="region of interest" description="Disordered" evidence="13">
    <location>
        <begin position="160"/>
        <end position="197"/>
    </location>
</feature>
<evidence type="ECO:0000313" key="19">
    <source>
        <dbReference type="RefSeq" id="XP_022099568.1"/>
    </source>
</evidence>
<dbReference type="InterPro" id="IPR001300">
    <property type="entry name" value="Peptidase_C2_calpain_cat"/>
</dbReference>
<dbReference type="GO" id="GO:0005737">
    <property type="term" value="C:cytoplasm"/>
    <property type="evidence" value="ECO:0007669"/>
    <property type="project" value="TreeGrafter"/>
</dbReference>
<feature type="compositionally biased region" description="Basic and acidic residues" evidence="13">
    <location>
        <begin position="519"/>
        <end position="528"/>
    </location>
</feature>